<name>A0AA38W7J5_9ASTR</name>
<dbReference type="PANTHER" id="PTHR35307:SF8">
    <property type="entry name" value="GUSTATORY RECEPTOR"/>
    <property type="match status" value="1"/>
</dbReference>
<reference evidence="2" key="1">
    <citation type="submission" date="2023-03" db="EMBL/GenBank/DDBJ databases">
        <title>Chromosome-scale reference genome and RAD-based genetic map of yellow starthistle (Centaurea solstitialis) reveal putative structural variation and QTLs associated with invader traits.</title>
        <authorList>
            <person name="Reatini B."/>
            <person name="Cang F.A."/>
            <person name="Jiang Q."/>
            <person name="Mckibben M.T.W."/>
            <person name="Barker M.S."/>
            <person name="Rieseberg L.H."/>
            <person name="Dlugosch K.M."/>
        </authorList>
    </citation>
    <scope>NUCLEOTIDE SEQUENCE</scope>
    <source>
        <strain evidence="2">CAN-66</strain>
        <tissue evidence="2">Leaf</tissue>
    </source>
</reference>
<accession>A0AA38W7J5</accession>
<dbReference type="EMBL" id="JARYMX010000005">
    <property type="protein sequence ID" value="KAJ9549797.1"/>
    <property type="molecule type" value="Genomic_DNA"/>
</dbReference>
<proteinExistence type="predicted"/>
<feature type="transmembrane region" description="Helical" evidence="1">
    <location>
        <begin position="888"/>
        <end position="911"/>
    </location>
</feature>
<feature type="transmembrane region" description="Helical" evidence="1">
    <location>
        <begin position="1120"/>
        <end position="1142"/>
    </location>
</feature>
<evidence type="ECO:0000313" key="3">
    <source>
        <dbReference type="Proteomes" id="UP001172457"/>
    </source>
</evidence>
<keyword evidence="1" id="KW-0812">Transmembrane</keyword>
<feature type="transmembrane region" description="Helical" evidence="1">
    <location>
        <begin position="310"/>
        <end position="337"/>
    </location>
</feature>
<feature type="transmembrane region" description="Helical" evidence="1">
    <location>
        <begin position="151"/>
        <end position="170"/>
    </location>
</feature>
<gene>
    <name evidence="2" type="ORF">OSB04_022340</name>
</gene>
<feature type="transmembrane region" description="Helical" evidence="1">
    <location>
        <begin position="126"/>
        <end position="144"/>
    </location>
</feature>
<dbReference type="Proteomes" id="UP001172457">
    <property type="component" value="Chromosome 5"/>
</dbReference>
<evidence type="ECO:0000256" key="1">
    <source>
        <dbReference type="SAM" id="Phobius"/>
    </source>
</evidence>
<comment type="caution">
    <text evidence="2">The sequence shown here is derived from an EMBL/GenBank/DDBJ whole genome shotgun (WGS) entry which is preliminary data.</text>
</comment>
<feature type="transmembrane region" description="Helical" evidence="1">
    <location>
        <begin position="406"/>
        <end position="425"/>
    </location>
</feature>
<feature type="transmembrane region" description="Helical" evidence="1">
    <location>
        <begin position="1040"/>
        <end position="1062"/>
    </location>
</feature>
<feature type="transmembrane region" description="Helical" evidence="1">
    <location>
        <begin position="89"/>
        <end position="106"/>
    </location>
</feature>
<feature type="transmembrane region" description="Helical" evidence="1">
    <location>
        <begin position="923"/>
        <end position="940"/>
    </location>
</feature>
<feature type="transmembrane region" description="Helical" evidence="1">
    <location>
        <begin position="266"/>
        <end position="290"/>
    </location>
</feature>
<feature type="transmembrane region" description="Helical" evidence="1">
    <location>
        <begin position="985"/>
        <end position="1012"/>
    </location>
</feature>
<keyword evidence="3" id="KW-1185">Reference proteome</keyword>
<feature type="transmembrane region" description="Helical" evidence="1">
    <location>
        <begin position="54"/>
        <end position="77"/>
    </location>
</feature>
<feature type="transmembrane region" description="Helical" evidence="1">
    <location>
        <begin position="1252"/>
        <end position="1272"/>
    </location>
</feature>
<feature type="transmembrane region" description="Helical" evidence="1">
    <location>
        <begin position="1154"/>
        <end position="1176"/>
    </location>
</feature>
<dbReference type="PANTHER" id="PTHR35307">
    <property type="entry name" value="PROTEIN, PUTATIVE-RELATED"/>
    <property type="match status" value="1"/>
</dbReference>
<feature type="transmembrane region" description="Helical" evidence="1">
    <location>
        <begin position="960"/>
        <end position="978"/>
    </location>
</feature>
<keyword evidence="1" id="KW-0472">Membrane</keyword>
<evidence type="ECO:0000313" key="2">
    <source>
        <dbReference type="EMBL" id="KAJ9549797.1"/>
    </source>
</evidence>
<protein>
    <submittedName>
        <fullName evidence="2">Uncharacterized protein</fullName>
    </submittedName>
</protein>
<sequence length="1596" mass="180698">MASVFESEAYRKCRSICYFLAAKKALDDHDMNRLEGFCDMLNNYEEGEVASKPMLWIGMYIAVASFFCILLMAADLFHGFRNRKLWFPSKYFTLNAASITVITIAMKLPVDLSTPMPGYTDRLAKAGSMTFMCTMMAILMPSLASMGNRELLTNVAGMVILVVTMVVNVLIQIGTGVINDGYILECINIGAMLSLLILVISSALIIPTSKRILELKYQAVHKTTSHDLHAQHTWMFTVEELTEHVRRYWVMAGTCSPQFVMITTPLCCAAGIICVTTTILHYLICVLLFTGYYEYNDYLDYRSDYKWSMLVIYITQTIGIGVGTIAIVFRCFAALNFKLSIKWIKKHTKVYEIEKHWTQTLVEWKKIHLAFPLGGHISKSFVYVWYNLILNHCIICQKVIVVSCKIIGLIPLAIVIVGVLCVHCWKSLKAKYFAIPVVEQNDTTENFGNYALQLQDEVEVSIQMLKGISNSVNRSIQKAEKQLPVNLLQLLEQFTGFKGVVNFDSDDIQSLDDCAKFPNSWSLPVVTLTCIALTLPNTSQATIDCLFNGVREGLLYTLVVEESLNNIGEYIKIHKATSSLWREVEVTYRWLGNTLQRNAYRDKNPKEILEWFAEKAKDVIVEMSKHNNEELLDDSRDKLIAADSMYRVTQTIMVNYPNDIKHNREEQLFGLLSGMIVDIVVACFTNLPRVIAMKCHEDAIEKREASVQAATKLLGSTKKIIEKLQSCEIPTLDPDQMAFIDEWRVHLKQSIPNVSISLHFIKSEGAILDFYENLKIVSIGSALYTSLRSYDTSLRAYPILPQNDPISEPANTQLASTYMAQPNAIFQSIYDYYLDYCFMKVDELSCSNVQPSENCIMNISTDAMLGLKYSCSKTQKLTEAYNIYNGPMLWIGIYIAIASAICILAMAVDLLHGSRNRKFWFPCKYFSLNAASITVISVAMKLPVDLSSPMPGFVDQATKLGSMAFMCIMMANIMPSLASMDNKTLLANIIGLSILVITIIVNICIEITTGVIDNSVDNFFDKLYIGLGYDLGLRNSVTWAIFYMVLMLMLLMILVSSAITVISSKQILELKYQAIRKTTSNDLHMMSTIERLSQYVKRYWVMAESGSPQFVMASNPLSNACGIICVITLVTYTFRVLVIYVSHTYMDYQSTYKWSMLAIFVTQFIGVVVGSIAPIFRCFTVLRFKLFTRNHLVVFKIEKYWTQMLCELKENHLPFLSSARKSRVVFQNLKNLILSLCIGFQKAVVVACKMIGLIRIVFIIFVVCCSYCWQSLKALLFIAPMASSNDDIRDLRNYVLQIQDKMEFAETTVKDISNSMDGLIQKVKMEQNNDLLELLGKSTDFRGVEMFDNDQVQHLVSIEPANGWSLPVVTLACIVVALPNIRKDKVESFLKGVGDGLWYTHLVEETLNSGSEYVNVRRVTMNLWHEVEGNFKWLGNPLEGNAYKGKTSQEILQWFADKSEEIVLEIKNSSIGEPVENFPHKLIVANSMYRIAETLLLNYNSNFERISKKQLFVSLSGMVSSILSACLTNIPRAIEAKCHESVIEKREASVRVAAKLLGWSTKIITKLEARERPSGMDQDKMAFIDEWRLHMKQSIP</sequence>
<keyword evidence="1" id="KW-1133">Transmembrane helix</keyword>
<organism evidence="2 3">
    <name type="scientific">Centaurea solstitialis</name>
    <name type="common">yellow star-thistle</name>
    <dbReference type="NCBI Taxonomy" id="347529"/>
    <lineage>
        <taxon>Eukaryota</taxon>
        <taxon>Viridiplantae</taxon>
        <taxon>Streptophyta</taxon>
        <taxon>Embryophyta</taxon>
        <taxon>Tracheophyta</taxon>
        <taxon>Spermatophyta</taxon>
        <taxon>Magnoliopsida</taxon>
        <taxon>eudicotyledons</taxon>
        <taxon>Gunneridae</taxon>
        <taxon>Pentapetalae</taxon>
        <taxon>asterids</taxon>
        <taxon>campanulids</taxon>
        <taxon>Asterales</taxon>
        <taxon>Asteraceae</taxon>
        <taxon>Carduoideae</taxon>
        <taxon>Cardueae</taxon>
        <taxon>Centaureinae</taxon>
        <taxon>Centaurea</taxon>
    </lineage>
</organism>
<feature type="transmembrane region" description="Helical" evidence="1">
    <location>
        <begin position="182"/>
        <end position="206"/>
    </location>
</feature>